<evidence type="ECO:0000313" key="1">
    <source>
        <dbReference type="EMBL" id="KRY03031.1"/>
    </source>
</evidence>
<dbReference type="Proteomes" id="UP000054653">
    <property type="component" value="Unassembled WGS sequence"/>
</dbReference>
<keyword evidence="2" id="KW-1185">Reference proteome</keyword>
<comment type="caution">
    <text evidence="1">The sequence shown here is derived from an EMBL/GenBank/DDBJ whole genome shotgun (WGS) entry which is preliminary data.</text>
</comment>
<gene>
    <name evidence="1" type="ORF">T03_8998</name>
</gene>
<reference evidence="1 2" key="1">
    <citation type="submission" date="2015-01" db="EMBL/GenBank/DDBJ databases">
        <title>Evolution of Trichinella species and genotypes.</title>
        <authorList>
            <person name="Korhonen P.K."/>
            <person name="Edoardo P."/>
            <person name="Giuseppe L.R."/>
            <person name="Gasser R.B."/>
        </authorList>
    </citation>
    <scope>NUCLEOTIDE SEQUENCE [LARGE SCALE GENOMIC DNA]</scope>
    <source>
        <strain evidence="1">ISS120</strain>
    </source>
</reference>
<proteinExistence type="predicted"/>
<evidence type="ECO:0000313" key="2">
    <source>
        <dbReference type="Proteomes" id="UP000054653"/>
    </source>
</evidence>
<dbReference type="AlphaFoldDB" id="A0A0V0YRT0"/>
<dbReference type="EMBL" id="JYDI01006916">
    <property type="protein sequence ID" value="KRY03031.1"/>
    <property type="molecule type" value="Genomic_DNA"/>
</dbReference>
<name>A0A0V0YRT0_TRIBR</name>
<sequence>MPLLPPVLTLADSKCRTSHGLEIYQVHLGS</sequence>
<accession>A0A0V0YRT0</accession>
<organism evidence="1 2">
    <name type="scientific">Trichinella britovi</name>
    <name type="common">Parasitic roundworm</name>
    <dbReference type="NCBI Taxonomy" id="45882"/>
    <lineage>
        <taxon>Eukaryota</taxon>
        <taxon>Metazoa</taxon>
        <taxon>Ecdysozoa</taxon>
        <taxon>Nematoda</taxon>
        <taxon>Enoplea</taxon>
        <taxon>Dorylaimia</taxon>
        <taxon>Trichinellida</taxon>
        <taxon>Trichinellidae</taxon>
        <taxon>Trichinella</taxon>
    </lineage>
</organism>
<protein>
    <submittedName>
        <fullName evidence="1">Uncharacterized protein</fullName>
    </submittedName>
</protein>